<sequence>MATTRNMTQIRLFRLPPEVILLITEDDSLEWEDLRRLRHHTWQWLSDHGFELSYSKDVTGDVPEHHRPFSADLLYMVWDATEAEQLQATCDLCDAVRPFLSDEYDLFYDAAVTRPPGPRRVHKFIIGDWWNPWEEYFVQSDAWRRLKLTKEALGEEEFSKQTQRCWEGHYDFEGEFLDGYFTYDDMPEWDEVDYEEWRRCFLKTFTLDRILAGNHFWISKHLKTELEKWCEANGGSTDDVSLGFKWWKQRIPTIKSE</sequence>
<proteinExistence type="predicted"/>
<dbReference type="AlphaFoldDB" id="A0A8H4ZU56"/>
<reference evidence="1 2" key="1">
    <citation type="journal article" date="2020" name="BMC Genomics">
        <title>Correction to: Identification and distribution of gene clusters required for synthesis of sphingolipid metabolism inhibitors in diverse species of the filamentous fungus Fusarium.</title>
        <authorList>
            <person name="Kim H.S."/>
            <person name="Lohmar J.M."/>
            <person name="Busman M."/>
            <person name="Brown D.W."/>
            <person name="Naumann T.A."/>
            <person name="Divon H.H."/>
            <person name="Lysoe E."/>
            <person name="Uhlig S."/>
            <person name="Proctor R.H."/>
        </authorList>
    </citation>
    <scope>NUCLEOTIDE SEQUENCE [LARGE SCALE GENOMIC DNA]</scope>
    <source>
        <strain evidence="1 2">NRRL 25214</strain>
    </source>
</reference>
<name>A0A8H4ZU56_9HYPO</name>
<comment type="caution">
    <text evidence="1">The sequence shown here is derived from an EMBL/GenBank/DDBJ whole genome shotgun (WGS) entry which is preliminary data.</text>
</comment>
<evidence type="ECO:0000313" key="1">
    <source>
        <dbReference type="EMBL" id="KAF5252452.1"/>
    </source>
</evidence>
<dbReference type="Proteomes" id="UP000573603">
    <property type="component" value="Unassembled WGS sequence"/>
</dbReference>
<protein>
    <submittedName>
        <fullName evidence="1">Uncharacterized protein</fullName>
    </submittedName>
</protein>
<keyword evidence="2" id="KW-1185">Reference proteome</keyword>
<organism evidence="1 2">
    <name type="scientific">Fusarium anthophilum</name>
    <dbReference type="NCBI Taxonomy" id="48485"/>
    <lineage>
        <taxon>Eukaryota</taxon>
        <taxon>Fungi</taxon>
        <taxon>Dikarya</taxon>
        <taxon>Ascomycota</taxon>
        <taxon>Pezizomycotina</taxon>
        <taxon>Sordariomycetes</taxon>
        <taxon>Hypocreomycetidae</taxon>
        <taxon>Hypocreales</taxon>
        <taxon>Nectriaceae</taxon>
        <taxon>Fusarium</taxon>
        <taxon>Fusarium fujikuroi species complex</taxon>
    </lineage>
</organism>
<dbReference type="EMBL" id="JABEVY010000056">
    <property type="protein sequence ID" value="KAF5252452.1"/>
    <property type="molecule type" value="Genomic_DNA"/>
</dbReference>
<evidence type="ECO:0000313" key="2">
    <source>
        <dbReference type="Proteomes" id="UP000573603"/>
    </source>
</evidence>
<accession>A0A8H4ZU56</accession>
<gene>
    <name evidence="1" type="ORF">FANTH_2588</name>
</gene>